<evidence type="ECO:0000259" key="5">
    <source>
        <dbReference type="Pfam" id="PF00589"/>
    </source>
</evidence>
<accession>A0ABS8H932</accession>
<dbReference type="EMBL" id="JAJGNP010000025">
    <property type="protein sequence ID" value="MCC4234695.1"/>
    <property type="molecule type" value="Genomic_DNA"/>
</dbReference>
<dbReference type="Gene3D" id="1.10.443.10">
    <property type="entry name" value="Intergrase catalytic core"/>
    <property type="match status" value="1"/>
</dbReference>
<dbReference type="InterPro" id="IPR013762">
    <property type="entry name" value="Integrase-like_cat_sf"/>
</dbReference>
<dbReference type="InterPro" id="IPR046668">
    <property type="entry name" value="DUF6538"/>
</dbReference>
<dbReference type="InterPro" id="IPR002104">
    <property type="entry name" value="Integrase_catalytic"/>
</dbReference>
<evidence type="ECO:0000256" key="1">
    <source>
        <dbReference type="ARBA" id="ARBA00008857"/>
    </source>
</evidence>
<dbReference type="PANTHER" id="PTHR30349:SF41">
    <property type="entry name" value="INTEGRASE_RECOMBINASE PROTEIN MJ0367-RELATED"/>
    <property type="match status" value="1"/>
</dbReference>
<dbReference type="Pfam" id="PF20172">
    <property type="entry name" value="DUF6538"/>
    <property type="match status" value="1"/>
</dbReference>
<keyword evidence="4" id="KW-0233">DNA recombination</keyword>
<dbReference type="Pfam" id="PF00589">
    <property type="entry name" value="Phage_integrase"/>
    <property type="match status" value="1"/>
</dbReference>
<dbReference type="InterPro" id="IPR011010">
    <property type="entry name" value="DNA_brk_join_enz"/>
</dbReference>
<name>A0ABS8H932_9SPHN</name>
<sequence>MKKTKTPGLYVHQNGVYYLRREIPEALRSQFGGKSEWKQSLGVRDYEAAKQLFAAEDAKWQARKKVALAALGPDAAPMTAERAADIAAEFLLGNRRDAASVRKASDRAAFALAFVAGHIEIEQTAKQNQLADDVEFGPDGTVADARAMPFPDPIEALRQEFERGDYSRASIILPEVREFAGLPDKQPGRRESRLLAEALLAELLKPEVHKNPTSVVPATWAAQLAAAPPPACGTMRDAYELWKEFQGPSSQTAGEYLVAVNRFHDLFGDMPLTAVTARHGRIFRDAHMAIPAYLTKDERRLSFHDLYVHFDRVGREDRPALSPASIKKYVGGLSAIISSVLEEYDLDGNPMARIRMIGEKRGRVVAQTERRPFTDAHMHKIFASPMFTGCAGEADFRRCLPGEEVYADDLYWVFLLAAATGARIEELGQLLVSDVRTEKGIHYLWLDNLGDDQELKTDSSRRRVPLHPKLIELGFLEWARRGRQPDQRVFRDVKLNSNEKLTHNLSRRTNRYLDRIGIDERNYVFHSFRHKFKDECRDAGISKEIHDQLTGHWRPDIGSKYGDGAPLTRLAREVAKLELPYFPAPVARREAA</sequence>
<evidence type="ECO:0000259" key="6">
    <source>
        <dbReference type="Pfam" id="PF20172"/>
    </source>
</evidence>
<comment type="similarity">
    <text evidence="1">Belongs to the 'phage' integrase family.</text>
</comment>
<dbReference type="Proteomes" id="UP001198830">
    <property type="component" value="Unassembled WGS sequence"/>
</dbReference>
<comment type="caution">
    <text evidence="7">The sequence shown here is derived from an EMBL/GenBank/DDBJ whole genome shotgun (WGS) entry which is preliminary data.</text>
</comment>
<protein>
    <submittedName>
        <fullName evidence="7">Site-specific integrase</fullName>
    </submittedName>
</protein>
<feature type="domain" description="DUF6538" evidence="6">
    <location>
        <begin position="12"/>
        <end position="62"/>
    </location>
</feature>
<evidence type="ECO:0000256" key="2">
    <source>
        <dbReference type="ARBA" id="ARBA00022908"/>
    </source>
</evidence>
<dbReference type="CDD" id="cd01184">
    <property type="entry name" value="INT_C_like_1"/>
    <property type="match status" value="1"/>
</dbReference>
<reference evidence="7 8" key="1">
    <citation type="submission" date="2021-10" db="EMBL/GenBank/DDBJ databases">
        <title>The diversity and Nitrogen Metabolism of Culturable Nitrate-Utilizing Bacteria Within the Oxygen Minimum Zone of the Changjiang (Yangtze River)Estuary.</title>
        <authorList>
            <person name="Zhang D."/>
            <person name="Zheng J."/>
            <person name="Liu S."/>
            <person name="He W."/>
        </authorList>
    </citation>
    <scope>NUCLEOTIDE SEQUENCE [LARGE SCALE GENOMIC DNA]</scope>
    <source>
        <strain evidence="7 8">FXH275-2</strain>
    </source>
</reference>
<organism evidence="7 8">
    <name type="scientific">Sphingobium soli</name>
    <dbReference type="NCBI Taxonomy" id="1591116"/>
    <lineage>
        <taxon>Bacteria</taxon>
        <taxon>Pseudomonadati</taxon>
        <taxon>Pseudomonadota</taxon>
        <taxon>Alphaproteobacteria</taxon>
        <taxon>Sphingomonadales</taxon>
        <taxon>Sphingomonadaceae</taxon>
        <taxon>Sphingobium</taxon>
    </lineage>
</organism>
<dbReference type="PANTHER" id="PTHR30349">
    <property type="entry name" value="PHAGE INTEGRASE-RELATED"/>
    <property type="match status" value="1"/>
</dbReference>
<dbReference type="SUPFAM" id="SSF56349">
    <property type="entry name" value="DNA breaking-rejoining enzymes"/>
    <property type="match status" value="1"/>
</dbReference>
<feature type="domain" description="Tyr recombinase" evidence="5">
    <location>
        <begin position="412"/>
        <end position="561"/>
    </location>
</feature>
<gene>
    <name evidence="7" type="ORF">LL253_18655</name>
</gene>
<dbReference type="InterPro" id="IPR050090">
    <property type="entry name" value="Tyrosine_recombinase_XerCD"/>
</dbReference>
<proteinExistence type="inferred from homology"/>
<evidence type="ECO:0000256" key="4">
    <source>
        <dbReference type="ARBA" id="ARBA00023172"/>
    </source>
</evidence>
<keyword evidence="8" id="KW-1185">Reference proteome</keyword>
<evidence type="ECO:0000256" key="3">
    <source>
        <dbReference type="ARBA" id="ARBA00023125"/>
    </source>
</evidence>
<dbReference type="RefSeq" id="WP_228222243.1">
    <property type="nucleotide sequence ID" value="NZ_JAJGNP010000025.1"/>
</dbReference>
<evidence type="ECO:0000313" key="7">
    <source>
        <dbReference type="EMBL" id="MCC4234695.1"/>
    </source>
</evidence>
<keyword evidence="2" id="KW-0229">DNA integration</keyword>
<keyword evidence="3" id="KW-0238">DNA-binding</keyword>
<evidence type="ECO:0000313" key="8">
    <source>
        <dbReference type="Proteomes" id="UP001198830"/>
    </source>
</evidence>